<dbReference type="SUPFAM" id="SSF53187">
    <property type="entry name" value="Zn-dependent exopeptidases"/>
    <property type="match status" value="1"/>
</dbReference>
<keyword evidence="8" id="KW-1185">Reference proteome</keyword>
<keyword evidence="4" id="KW-0378">Hydrolase</keyword>
<dbReference type="GO" id="GO:0004180">
    <property type="term" value="F:carboxypeptidase activity"/>
    <property type="evidence" value="ECO:0007669"/>
    <property type="project" value="TreeGrafter"/>
</dbReference>
<organism evidence="7 8">
    <name type="scientific">Ogataea philodendri</name>
    <dbReference type="NCBI Taxonomy" id="1378263"/>
    <lineage>
        <taxon>Eukaryota</taxon>
        <taxon>Fungi</taxon>
        <taxon>Dikarya</taxon>
        <taxon>Ascomycota</taxon>
        <taxon>Saccharomycotina</taxon>
        <taxon>Pichiomycetes</taxon>
        <taxon>Pichiales</taxon>
        <taxon>Pichiaceae</taxon>
        <taxon>Ogataea</taxon>
    </lineage>
</organism>
<dbReference type="Gene3D" id="3.30.70.360">
    <property type="match status" value="1"/>
</dbReference>
<proteinExistence type="inferred from homology"/>
<dbReference type="Pfam" id="PF07687">
    <property type="entry name" value="M20_dimer"/>
    <property type="match status" value="1"/>
</dbReference>
<dbReference type="InterPro" id="IPR011650">
    <property type="entry name" value="Peptidase_M20_dimer"/>
</dbReference>
<dbReference type="AlphaFoldDB" id="A0A9P8P6J2"/>
<evidence type="ECO:0000313" key="8">
    <source>
        <dbReference type="Proteomes" id="UP000769157"/>
    </source>
</evidence>
<keyword evidence="3" id="KW-0479">Metal-binding</keyword>
<keyword evidence="2" id="KW-0645">Protease</keyword>
<evidence type="ECO:0000256" key="4">
    <source>
        <dbReference type="ARBA" id="ARBA00022801"/>
    </source>
</evidence>
<gene>
    <name evidence="7" type="ORF">OGAPHI_004154</name>
</gene>
<evidence type="ECO:0000256" key="1">
    <source>
        <dbReference type="ARBA" id="ARBA00006247"/>
    </source>
</evidence>
<dbReference type="GO" id="GO:0051603">
    <property type="term" value="P:proteolysis involved in protein catabolic process"/>
    <property type="evidence" value="ECO:0007669"/>
    <property type="project" value="TreeGrafter"/>
</dbReference>
<dbReference type="InterPro" id="IPR036264">
    <property type="entry name" value="Bact_exopeptidase_dim_dom"/>
</dbReference>
<dbReference type="RefSeq" id="XP_046061169.1">
    <property type="nucleotide sequence ID" value="XM_046205201.1"/>
</dbReference>
<dbReference type="EMBL" id="JAEUBE010000295">
    <property type="protein sequence ID" value="KAH3665965.1"/>
    <property type="molecule type" value="Genomic_DNA"/>
</dbReference>
<sequence>MELENTPFAVLATGEKGYLDLEVQVLTPGGHSSIPPEHTSIGTISKIIARYEDSPFEPILANVNPTLNTLQCIANHADIDKSVKKDILKAHLDKESNKRVIKLLLDNKETKFNVLTSRAADIIYGGDKVNALPQNVTALINHRIAHGNDFDTVISKITKISTGVAREHGLGLIVDGKVLIEPGAAGSISLKAKYKLEVAPITPIDDDVWVSLSGHYRTFYEDLVYPEKFQNNTLIVSPGIMSGNTDTRHYWKLSDHIFRAQPGFTGLGSGVHGLNEYIDVDSHLQVVSFYYNYLLSIS</sequence>
<dbReference type="GeneID" id="70236119"/>
<dbReference type="PANTHER" id="PTHR45962:SF1">
    <property type="entry name" value="N-FATTY-ACYL-AMINO ACID SYNTHASE_HYDROLASE PM20D1"/>
    <property type="match status" value="1"/>
</dbReference>
<evidence type="ECO:0000256" key="2">
    <source>
        <dbReference type="ARBA" id="ARBA00022670"/>
    </source>
</evidence>
<dbReference type="InterPro" id="IPR047177">
    <property type="entry name" value="Pept_M20A"/>
</dbReference>
<dbReference type="SUPFAM" id="SSF55031">
    <property type="entry name" value="Bacterial exopeptidase dimerisation domain"/>
    <property type="match status" value="1"/>
</dbReference>
<feature type="domain" description="Peptidase M20 dimerisation" evidence="6">
    <location>
        <begin position="13"/>
        <end position="164"/>
    </location>
</feature>
<reference evidence="7" key="2">
    <citation type="submission" date="2021-01" db="EMBL/GenBank/DDBJ databases">
        <authorList>
            <person name="Schikora-Tamarit M.A."/>
        </authorList>
    </citation>
    <scope>NUCLEOTIDE SEQUENCE</scope>
    <source>
        <strain evidence="7">CBS6075</strain>
    </source>
</reference>
<evidence type="ECO:0000256" key="5">
    <source>
        <dbReference type="ARBA" id="ARBA00022833"/>
    </source>
</evidence>
<dbReference type="Proteomes" id="UP000769157">
    <property type="component" value="Unassembled WGS sequence"/>
</dbReference>
<dbReference type="GO" id="GO:0000328">
    <property type="term" value="C:fungal-type vacuole lumen"/>
    <property type="evidence" value="ECO:0007669"/>
    <property type="project" value="TreeGrafter"/>
</dbReference>
<name>A0A9P8P6J2_9ASCO</name>
<dbReference type="Gene3D" id="1.10.150.900">
    <property type="match status" value="1"/>
</dbReference>
<dbReference type="PANTHER" id="PTHR45962">
    <property type="entry name" value="N-FATTY-ACYL-AMINO ACID SYNTHASE/HYDROLASE PM20D1"/>
    <property type="match status" value="1"/>
</dbReference>
<keyword evidence="5" id="KW-0862">Zinc</keyword>
<evidence type="ECO:0000256" key="3">
    <source>
        <dbReference type="ARBA" id="ARBA00022723"/>
    </source>
</evidence>
<comment type="similarity">
    <text evidence="1">Belongs to the peptidase M20A family.</text>
</comment>
<reference evidence="7" key="1">
    <citation type="journal article" date="2021" name="Open Biol.">
        <title>Shared evolutionary footprints suggest mitochondrial oxidative damage underlies multiple complex I losses in fungi.</title>
        <authorList>
            <person name="Schikora-Tamarit M.A."/>
            <person name="Marcet-Houben M."/>
            <person name="Nosek J."/>
            <person name="Gabaldon T."/>
        </authorList>
    </citation>
    <scope>NUCLEOTIDE SEQUENCE</scope>
    <source>
        <strain evidence="7">CBS6075</strain>
    </source>
</reference>
<evidence type="ECO:0000313" key="7">
    <source>
        <dbReference type="EMBL" id="KAH3665965.1"/>
    </source>
</evidence>
<protein>
    <recommendedName>
        <fullName evidence="6">Peptidase M20 dimerisation domain-containing protein</fullName>
    </recommendedName>
</protein>
<dbReference type="GO" id="GO:0046872">
    <property type="term" value="F:metal ion binding"/>
    <property type="evidence" value="ECO:0007669"/>
    <property type="project" value="UniProtKB-KW"/>
</dbReference>
<evidence type="ECO:0000259" key="6">
    <source>
        <dbReference type="Pfam" id="PF07687"/>
    </source>
</evidence>
<comment type="caution">
    <text evidence="7">The sequence shown here is derived from an EMBL/GenBank/DDBJ whole genome shotgun (WGS) entry which is preliminary data.</text>
</comment>
<dbReference type="OrthoDB" id="3064516at2759"/>
<accession>A0A9P8P6J2</accession>